<protein>
    <submittedName>
        <fullName evidence="1">Uncharacterized protein</fullName>
    </submittedName>
</protein>
<comment type="caution">
    <text evidence="1">The sequence shown here is derived from an EMBL/GenBank/DDBJ whole genome shotgun (WGS) entry which is preliminary data.</text>
</comment>
<dbReference type="EMBL" id="BART01013164">
    <property type="protein sequence ID" value="GAG89088.1"/>
    <property type="molecule type" value="Genomic_DNA"/>
</dbReference>
<proteinExistence type="predicted"/>
<name>X1BY21_9ZZZZ</name>
<organism evidence="1">
    <name type="scientific">marine sediment metagenome</name>
    <dbReference type="NCBI Taxonomy" id="412755"/>
    <lineage>
        <taxon>unclassified sequences</taxon>
        <taxon>metagenomes</taxon>
        <taxon>ecological metagenomes</taxon>
    </lineage>
</organism>
<accession>X1BY21</accession>
<evidence type="ECO:0000313" key="1">
    <source>
        <dbReference type="EMBL" id="GAG89088.1"/>
    </source>
</evidence>
<feature type="non-terminal residue" evidence="1">
    <location>
        <position position="1"/>
    </location>
</feature>
<sequence length="49" mass="5768">LFGKVGHECVPEEWYVTNPDSMAERHMIEGRNSARIETYKNIDEWGRES</sequence>
<dbReference type="AlphaFoldDB" id="X1BY21"/>
<gene>
    <name evidence="1" type="ORF">S01H4_27080</name>
</gene>
<reference evidence="1" key="1">
    <citation type="journal article" date="2014" name="Front. Microbiol.">
        <title>High frequency of phylogenetically diverse reductive dehalogenase-homologous genes in deep subseafloor sedimentary metagenomes.</title>
        <authorList>
            <person name="Kawai M."/>
            <person name="Futagami T."/>
            <person name="Toyoda A."/>
            <person name="Takaki Y."/>
            <person name="Nishi S."/>
            <person name="Hori S."/>
            <person name="Arai W."/>
            <person name="Tsubouchi T."/>
            <person name="Morono Y."/>
            <person name="Uchiyama I."/>
            <person name="Ito T."/>
            <person name="Fujiyama A."/>
            <person name="Inagaki F."/>
            <person name="Takami H."/>
        </authorList>
    </citation>
    <scope>NUCLEOTIDE SEQUENCE</scope>
    <source>
        <strain evidence="1">Expedition CK06-06</strain>
    </source>
</reference>